<evidence type="ECO:0008006" key="3">
    <source>
        <dbReference type="Google" id="ProtNLM"/>
    </source>
</evidence>
<sequence length="142" mass="15879">MYGFGLSMADRRFFYTVKLTRNEETSSFLITYGPLPYEKYTSIDATIGKGISNKFLQLQGSVGLGVTTGIKRGAFLRSESTFFGTIDYYEKDQFTALSVPLEVSIMFKPTRWLGLGVAGFGNLNGARTYSGYLFRLSLGRLR</sequence>
<reference evidence="1 2" key="1">
    <citation type="submission" date="2019-03" db="EMBL/GenBank/DDBJ databases">
        <title>Genomic Encyclopedia of Archaeal and Bacterial Type Strains, Phase II (KMG-II): from individual species to whole genera.</title>
        <authorList>
            <person name="Goeker M."/>
        </authorList>
    </citation>
    <scope>NUCLEOTIDE SEQUENCE [LARGE SCALE GENOMIC DNA]</scope>
    <source>
        <strain evidence="1 2">RL-C</strain>
    </source>
</reference>
<name>A0A4R2EBX4_9BACT</name>
<organism evidence="1 2">
    <name type="scientific">Acetobacteroides hydrogenigenes</name>
    <dbReference type="NCBI Taxonomy" id="979970"/>
    <lineage>
        <taxon>Bacteria</taxon>
        <taxon>Pseudomonadati</taxon>
        <taxon>Bacteroidota</taxon>
        <taxon>Bacteroidia</taxon>
        <taxon>Bacteroidales</taxon>
        <taxon>Rikenellaceae</taxon>
        <taxon>Acetobacteroides</taxon>
    </lineage>
</organism>
<gene>
    <name evidence="1" type="ORF">CLV25_11374</name>
</gene>
<evidence type="ECO:0000313" key="1">
    <source>
        <dbReference type="EMBL" id="TCN64546.1"/>
    </source>
</evidence>
<keyword evidence="2" id="KW-1185">Reference proteome</keyword>
<proteinExistence type="predicted"/>
<comment type="caution">
    <text evidence="1">The sequence shown here is derived from an EMBL/GenBank/DDBJ whole genome shotgun (WGS) entry which is preliminary data.</text>
</comment>
<protein>
    <recommendedName>
        <fullName evidence="3">Outer membrane protein with beta-barrel domain</fullName>
    </recommendedName>
</protein>
<dbReference type="AlphaFoldDB" id="A0A4R2EBX4"/>
<evidence type="ECO:0000313" key="2">
    <source>
        <dbReference type="Proteomes" id="UP000294830"/>
    </source>
</evidence>
<dbReference type="Proteomes" id="UP000294830">
    <property type="component" value="Unassembled WGS sequence"/>
</dbReference>
<dbReference type="EMBL" id="SLWB01000013">
    <property type="protein sequence ID" value="TCN64546.1"/>
    <property type="molecule type" value="Genomic_DNA"/>
</dbReference>
<accession>A0A4R2EBX4</accession>